<dbReference type="Proteomes" id="UP000775872">
    <property type="component" value="Unassembled WGS sequence"/>
</dbReference>
<gene>
    <name evidence="2" type="ORF">CSOL1703_00002096</name>
</gene>
<feature type="region of interest" description="Disordered" evidence="1">
    <location>
        <begin position="97"/>
        <end position="116"/>
    </location>
</feature>
<accession>A0A9N9Z769</accession>
<sequence>MQSISPTDSTPLYAILLSAAQLTLLAVQPPDKHRVDYWESQEIDARSRPEASTWSPVTCLAYLGNRIGQFLYPQSPHDRGPEVEVWSGLFQPEPQYKRAVETPSPKIRKQKYPPSR</sequence>
<reference evidence="2 3" key="2">
    <citation type="submission" date="2021-10" db="EMBL/GenBank/DDBJ databases">
        <authorList>
            <person name="Piombo E."/>
        </authorList>
    </citation>
    <scope>NUCLEOTIDE SEQUENCE [LARGE SCALE GENOMIC DNA]</scope>
</reference>
<dbReference type="AlphaFoldDB" id="A0A9N9Z769"/>
<organism evidence="2 3">
    <name type="scientific">Clonostachys solani</name>
    <dbReference type="NCBI Taxonomy" id="160281"/>
    <lineage>
        <taxon>Eukaryota</taxon>
        <taxon>Fungi</taxon>
        <taxon>Dikarya</taxon>
        <taxon>Ascomycota</taxon>
        <taxon>Pezizomycotina</taxon>
        <taxon>Sordariomycetes</taxon>
        <taxon>Hypocreomycetidae</taxon>
        <taxon>Hypocreales</taxon>
        <taxon>Bionectriaceae</taxon>
        <taxon>Clonostachys</taxon>
    </lineage>
</organism>
<comment type="caution">
    <text evidence="2">The sequence shown here is derived from an EMBL/GenBank/DDBJ whole genome shotgun (WGS) entry which is preliminary data.</text>
</comment>
<proteinExistence type="predicted"/>
<keyword evidence="3" id="KW-1185">Reference proteome</keyword>
<evidence type="ECO:0000313" key="3">
    <source>
        <dbReference type="Proteomes" id="UP000775872"/>
    </source>
</evidence>
<evidence type="ECO:0000256" key="1">
    <source>
        <dbReference type="SAM" id="MobiDB-lite"/>
    </source>
</evidence>
<dbReference type="EMBL" id="CABFOC020000035">
    <property type="protein sequence ID" value="CAH0050129.1"/>
    <property type="molecule type" value="Genomic_DNA"/>
</dbReference>
<reference evidence="3" key="1">
    <citation type="submission" date="2019-06" db="EMBL/GenBank/DDBJ databases">
        <authorList>
            <person name="Broberg M."/>
        </authorList>
    </citation>
    <scope>NUCLEOTIDE SEQUENCE [LARGE SCALE GENOMIC DNA]</scope>
</reference>
<protein>
    <submittedName>
        <fullName evidence="2">Uncharacterized protein</fullName>
    </submittedName>
</protein>
<feature type="compositionally biased region" description="Basic residues" evidence="1">
    <location>
        <begin position="106"/>
        <end position="116"/>
    </location>
</feature>
<evidence type="ECO:0000313" key="2">
    <source>
        <dbReference type="EMBL" id="CAH0050129.1"/>
    </source>
</evidence>
<name>A0A9N9Z769_9HYPO</name>